<proteinExistence type="predicted"/>
<name>A0AAV9T3Q4_9PEZI</name>
<protein>
    <submittedName>
        <fullName evidence="1">Cytochrome P450 55A1</fullName>
    </submittedName>
</protein>
<dbReference type="GO" id="GO:0020037">
    <property type="term" value="F:heme binding"/>
    <property type="evidence" value="ECO:0007669"/>
    <property type="project" value="InterPro"/>
</dbReference>
<dbReference type="GO" id="GO:0004497">
    <property type="term" value="F:monooxygenase activity"/>
    <property type="evidence" value="ECO:0007669"/>
    <property type="project" value="InterPro"/>
</dbReference>
<dbReference type="Gene3D" id="1.10.630.10">
    <property type="entry name" value="Cytochrome P450"/>
    <property type="match status" value="1"/>
</dbReference>
<dbReference type="Proteomes" id="UP001327957">
    <property type="component" value="Unassembled WGS sequence"/>
</dbReference>
<dbReference type="GO" id="GO:0016705">
    <property type="term" value="F:oxidoreductase activity, acting on paired donors, with incorporation or reduction of molecular oxygen"/>
    <property type="evidence" value="ECO:0007669"/>
    <property type="project" value="InterPro"/>
</dbReference>
<keyword evidence="2" id="KW-1185">Reference proteome</keyword>
<organism evidence="1 2">
    <name type="scientific">Colletotrichum tabaci</name>
    <dbReference type="NCBI Taxonomy" id="1209068"/>
    <lineage>
        <taxon>Eukaryota</taxon>
        <taxon>Fungi</taxon>
        <taxon>Dikarya</taxon>
        <taxon>Ascomycota</taxon>
        <taxon>Pezizomycotina</taxon>
        <taxon>Sordariomycetes</taxon>
        <taxon>Hypocreomycetidae</taxon>
        <taxon>Glomerellales</taxon>
        <taxon>Glomerellaceae</taxon>
        <taxon>Colletotrichum</taxon>
        <taxon>Colletotrichum destructivum species complex</taxon>
    </lineage>
</organism>
<sequence length="141" mass="15776">MAEIHKSIYTILGVPFEDLEYLTQQNAIRTNSSGPALQAQSAKQALLSSLVNLVNQRSIEPKYDLIALFLLVSRNATMVNMFTLVSWRNQALARPISAGGTRIRLSPYPAFFEELCRYHAASAMTMKHVAKEDVVHAGKRR</sequence>
<gene>
    <name evidence="1" type="ORF">QIS74_09134</name>
</gene>
<dbReference type="InterPro" id="IPR036396">
    <property type="entry name" value="Cyt_P450_sf"/>
</dbReference>
<accession>A0AAV9T3Q4</accession>
<reference evidence="1 2" key="1">
    <citation type="submission" date="2023-04" db="EMBL/GenBank/DDBJ databases">
        <title>Colletotrichum tabacum stain YC1 causing leaf anthracnose on Nicotiana tabacum(L.) cv.</title>
        <authorList>
            <person name="Ji Z."/>
            <person name="Wang M."/>
            <person name="Zhang J."/>
            <person name="Wang N."/>
            <person name="Zhou Z."/>
        </authorList>
    </citation>
    <scope>NUCLEOTIDE SEQUENCE [LARGE SCALE GENOMIC DNA]</scope>
    <source>
        <strain evidence="1 2">YC1</strain>
    </source>
</reference>
<dbReference type="SUPFAM" id="SSF48264">
    <property type="entry name" value="Cytochrome P450"/>
    <property type="match status" value="1"/>
</dbReference>
<evidence type="ECO:0000313" key="1">
    <source>
        <dbReference type="EMBL" id="KAK6213132.1"/>
    </source>
</evidence>
<dbReference type="EMBL" id="JASAOK010000044">
    <property type="protein sequence ID" value="KAK6213132.1"/>
    <property type="molecule type" value="Genomic_DNA"/>
</dbReference>
<dbReference type="GO" id="GO:0005506">
    <property type="term" value="F:iron ion binding"/>
    <property type="evidence" value="ECO:0007669"/>
    <property type="project" value="InterPro"/>
</dbReference>
<evidence type="ECO:0000313" key="2">
    <source>
        <dbReference type="Proteomes" id="UP001327957"/>
    </source>
</evidence>
<comment type="caution">
    <text evidence="1">The sequence shown here is derived from an EMBL/GenBank/DDBJ whole genome shotgun (WGS) entry which is preliminary data.</text>
</comment>
<dbReference type="AlphaFoldDB" id="A0AAV9T3Q4"/>